<keyword evidence="2" id="KW-1185">Reference proteome</keyword>
<comment type="caution">
    <text evidence="1">The sequence shown here is derived from an EMBL/GenBank/DDBJ whole genome shotgun (WGS) entry which is preliminary data.</text>
</comment>
<dbReference type="OMA" id="YCNDYRI"/>
<evidence type="ECO:0000313" key="1">
    <source>
        <dbReference type="EMBL" id="KHN78126.1"/>
    </source>
</evidence>
<evidence type="ECO:0000313" key="2">
    <source>
        <dbReference type="Proteomes" id="UP000031036"/>
    </source>
</evidence>
<dbReference type="OrthoDB" id="5871586at2759"/>
<name>A0A0B2V3W0_TOXCA</name>
<protein>
    <submittedName>
        <fullName evidence="1">Uncharacterized protein</fullName>
    </submittedName>
</protein>
<dbReference type="EMBL" id="JPKZ01002161">
    <property type="protein sequence ID" value="KHN78126.1"/>
    <property type="molecule type" value="Genomic_DNA"/>
</dbReference>
<dbReference type="Proteomes" id="UP000031036">
    <property type="component" value="Unassembled WGS sequence"/>
</dbReference>
<dbReference type="AlphaFoldDB" id="A0A0B2V3W0"/>
<organism evidence="1 2">
    <name type="scientific">Toxocara canis</name>
    <name type="common">Canine roundworm</name>
    <dbReference type="NCBI Taxonomy" id="6265"/>
    <lineage>
        <taxon>Eukaryota</taxon>
        <taxon>Metazoa</taxon>
        <taxon>Ecdysozoa</taxon>
        <taxon>Nematoda</taxon>
        <taxon>Chromadorea</taxon>
        <taxon>Rhabditida</taxon>
        <taxon>Spirurina</taxon>
        <taxon>Ascaridomorpha</taxon>
        <taxon>Ascaridoidea</taxon>
        <taxon>Toxocaridae</taxon>
        <taxon>Toxocara</taxon>
    </lineage>
</organism>
<proteinExistence type="predicted"/>
<gene>
    <name evidence="1" type="ORF">Tcan_12442</name>
</gene>
<reference evidence="1 2" key="1">
    <citation type="submission" date="2014-11" db="EMBL/GenBank/DDBJ databases">
        <title>Genetic blueprint of the zoonotic pathogen Toxocara canis.</title>
        <authorList>
            <person name="Zhu X.-Q."/>
            <person name="Korhonen P.K."/>
            <person name="Cai H."/>
            <person name="Young N.D."/>
            <person name="Nejsum P."/>
            <person name="von Samson-Himmelstjerna G."/>
            <person name="Boag P.R."/>
            <person name="Tan P."/>
            <person name="Li Q."/>
            <person name="Min J."/>
            <person name="Yang Y."/>
            <person name="Wang X."/>
            <person name="Fang X."/>
            <person name="Hall R.S."/>
            <person name="Hofmann A."/>
            <person name="Sternberg P.W."/>
            <person name="Jex A.R."/>
            <person name="Gasser R.B."/>
        </authorList>
    </citation>
    <scope>NUCLEOTIDE SEQUENCE [LARGE SCALE GENOMIC DNA]</scope>
    <source>
        <strain evidence="1">PN_DK_2014</strain>
    </source>
</reference>
<sequence>MRTSLSCWYELAAPDDLLIWEGICAIRIASDKTLVLVKLISGMPVFTELGIWHGKVRSDGYWTCAQLEGEFRSGDQIFYHCKSPQDAFTMIHNLEIFLDSRLLILSVRLDPDPLRLQDHRSIESRMNQWNLLKRCVAANRFRLIPDSTLPL</sequence>
<accession>A0A0B2V3W0</accession>